<evidence type="ECO:0000313" key="1">
    <source>
        <dbReference type="EMBL" id="QIB64996.1"/>
    </source>
</evidence>
<evidence type="ECO:0000313" key="2">
    <source>
        <dbReference type="Proteomes" id="UP000477680"/>
    </source>
</evidence>
<sequence>MVPFKQADTADYRGNERDLTMQCLGSTLVYDLKARKIYTDGIGHPGPRGSYRYWDSLHGETLNEEVDVPTTSIAWEWVT</sequence>
<dbReference type="KEGG" id="kim:G3T16_05870"/>
<accession>A0A6C0TYZ6</accession>
<dbReference type="RefSeq" id="WP_163494245.1">
    <property type="nucleotide sequence ID" value="NZ_CP048711.1"/>
</dbReference>
<dbReference type="AlphaFoldDB" id="A0A6C0TYZ6"/>
<gene>
    <name evidence="1" type="ORF">G3T16_05870</name>
</gene>
<proteinExistence type="predicted"/>
<reference evidence="1 2" key="1">
    <citation type="submission" date="2020-02" db="EMBL/GenBank/DDBJ databases">
        <title>Genome sequencing for Kineobactrum sp. M2.</title>
        <authorList>
            <person name="Park S.-J."/>
        </authorList>
    </citation>
    <scope>NUCLEOTIDE SEQUENCE [LARGE SCALE GENOMIC DNA]</scope>
    <source>
        <strain evidence="1 2">M2</strain>
    </source>
</reference>
<organism evidence="1 2">
    <name type="scientific">Kineobactrum salinum</name>
    <dbReference type="NCBI Taxonomy" id="2708301"/>
    <lineage>
        <taxon>Bacteria</taxon>
        <taxon>Pseudomonadati</taxon>
        <taxon>Pseudomonadota</taxon>
        <taxon>Gammaproteobacteria</taxon>
        <taxon>Cellvibrionales</taxon>
        <taxon>Halieaceae</taxon>
        <taxon>Kineobactrum</taxon>
    </lineage>
</organism>
<keyword evidence="2" id="KW-1185">Reference proteome</keyword>
<dbReference type="Proteomes" id="UP000477680">
    <property type="component" value="Chromosome"/>
</dbReference>
<dbReference type="EMBL" id="CP048711">
    <property type="protein sequence ID" value="QIB64996.1"/>
    <property type="molecule type" value="Genomic_DNA"/>
</dbReference>
<name>A0A6C0TYZ6_9GAMM</name>
<protein>
    <submittedName>
        <fullName evidence="1">Uncharacterized protein</fullName>
    </submittedName>
</protein>